<protein>
    <submittedName>
        <fullName evidence="1">Uncharacterized protein</fullName>
    </submittedName>
</protein>
<gene>
    <name evidence="1" type="ORF">HMPREF0078_1122</name>
</gene>
<sequence>MIIFFKNLNLNINSYGSVNNFVYQYLSIFSKRAYLNLHSLENNKI</sequence>
<organism evidence="1 2">
    <name type="scientific">Anaerococcus vaginalis ATCC 51170</name>
    <dbReference type="NCBI Taxonomy" id="655811"/>
    <lineage>
        <taxon>Bacteria</taxon>
        <taxon>Bacillati</taxon>
        <taxon>Bacillota</taxon>
        <taxon>Tissierellia</taxon>
        <taxon>Tissierellales</taxon>
        <taxon>Peptoniphilaceae</taxon>
        <taxon>Anaerococcus</taxon>
    </lineage>
</organism>
<dbReference type="AlphaFoldDB" id="C7HUV9"/>
<dbReference type="Proteomes" id="UP000003821">
    <property type="component" value="Unassembled WGS sequence"/>
</dbReference>
<comment type="caution">
    <text evidence="1">The sequence shown here is derived from an EMBL/GenBank/DDBJ whole genome shotgun (WGS) entry which is preliminary data.</text>
</comment>
<proteinExistence type="predicted"/>
<evidence type="ECO:0000313" key="1">
    <source>
        <dbReference type="EMBL" id="EEU12514.1"/>
    </source>
</evidence>
<keyword evidence="2" id="KW-1185">Reference proteome</keyword>
<reference evidence="1 2" key="1">
    <citation type="submission" date="2009-08" db="EMBL/GenBank/DDBJ databases">
        <authorList>
            <person name="Muzny D."/>
            <person name="Qin X."/>
            <person name="Deng J."/>
            <person name="Jiang H."/>
            <person name="Liu Y."/>
            <person name="Qu J."/>
            <person name="Song X.-Z."/>
            <person name="Zhang L."/>
            <person name="Thornton R."/>
            <person name="Coyle M."/>
            <person name="Francisco L."/>
            <person name="Jackson L."/>
            <person name="Javaid M."/>
            <person name="Korchina V."/>
            <person name="Kovar C."/>
            <person name="Mata R."/>
            <person name="Mathew T."/>
            <person name="Ngo R."/>
            <person name="Nguyen L."/>
            <person name="Nguyen N."/>
            <person name="Okwuonu G."/>
            <person name="Ongeri F."/>
            <person name="Pham C."/>
            <person name="Simmons D."/>
            <person name="Wilczek-Boney K."/>
            <person name="Hale W."/>
            <person name="Jakkamsetti A."/>
            <person name="Pham P."/>
            <person name="Ruth R."/>
            <person name="San Lucas F."/>
            <person name="Warren J."/>
            <person name="Zhang J."/>
            <person name="Zhao Z."/>
            <person name="Zhou C."/>
            <person name="Zhu D."/>
            <person name="Lee S."/>
            <person name="Bess C."/>
            <person name="Blankenburg K."/>
            <person name="Forbes L."/>
            <person name="Fu Q."/>
            <person name="Gubbala S."/>
            <person name="Hirani K."/>
            <person name="Jayaseelan J.C."/>
            <person name="Lara F."/>
            <person name="Munidasa M."/>
            <person name="Palculict T."/>
            <person name="Patil S."/>
            <person name="Pu L.-L."/>
            <person name="Saada N."/>
            <person name="Tang L."/>
            <person name="Weissenberger G."/>
            <person name="Zhu Y."/>
            <person name="Hemphill L."/>
            <person name="Shang Y."/>
            <person name="Youmans B."/>
            <person name="Ayvaz T."/>
            <person name="Ross M."/>
            <person name="Santibanez J."/>
            <person name="Aqrawi P."/>
            <person name="Gross S."/>
            <person name="Joshi V."/>
            <person name="Fowler G."/>
            <person name="Nazareth L."/>
            <person name="Reid J."/>
            <person name="Worley K."/>
            <person name="Petrosino J."/>
            <person name="Highlander S."/>
            <person name="Gibbs R."/>
            <person name="Gibbs R."/>
        </authorList>
    </citation>
    <scope>NUCLEOTIDE SEQUENCE [LARGE SCALE GENOMIC DNA]</scope>
    <source>
        <strain evidence="1 2">ATCC 51170</strain>
    </source>
</reference>
<dbReference type="EMBL" id="ACXU01000015">
    <property type="protein sequence ID" value="EEU12514.1"/>
    <property type="molecule type" value="Genomic_DNA"/>
</dbReference>
<name>C7HUV9_9FIRM</name>
<dbReference type="HOGENOM" id="CLU_3195438_0_0_9"/>
<evidence type="ECO:0000313" key="2">
    <source>
        <dbReference type="Proteomes" id="UP000003821"/>
    </source>
</evidence>
<accession>C7HUV9</accession>